<evidence type="ECO:0000256" key="2">
    <source>
        <dbReference type="ARBA" id="ARBA00023015"/>
    </source>
</evidence>
<dbReference type="PANTHER" id="PTHR34294">
    <property type="entry name" value="TRANSCRIPTIONAL REGULATOR-RELATED"/>
    <property type="match status" value="1"/>
</dbReference>
<dbReference type="InterPro" id="IPR051054">
    <property type="entry name" value="SorC_transcr_regulators"/>
</dbReference>
<evidence type="ECO:0000256" key="3">
    <source>
        <dbReference type="ARBA" id="ARBA00023125"/>
    </source>
</evidence>
<evidence type="ECO:0000259" key="5">
    <source>
        <dbReference type="Pfam" id="PF04198"/>
    </source>
</evidence>
<evidence type="ECO:0000313" key="7">
    <source>
        <dbReference type="Proteomes" id="UP000268016"/>
    </source>
</evidence>
<reference evidence="6 7" key="1">
    <citation type="submission" date="2018-10" db="EMBL/GenBank/DDBJ databases">
        <title>Histidinibacterium lentulum gen. nov., sp. nov., a marine bacterium from the culture broth of Picochlorum sp. 122.</title>
        <authorList>
            <person name="Wang G."/>
        </authorList>
    </citation>
    <scope>NUCLEOTIDE SEQUENCE [LARGE SCALE GENOMIC DNA]</scope>
    <source>
        <strain evidence="6 7">B17</strain>
    </source>
</reference>
<dbReference type="RefSeq" id="WP_123640999.1">
    <property type="nucleotide sequence ID" value="NZ_ML119082.1"/>
</dbReference>
<organism evidence="6 7">
    <name type="scientific">Histidinibacterium lentulum</name>
    <dbReference type="NCBI Taxonomy" id="2480588"/>
    <lineage>
        <taxon>Bacteria</taxon>
        <taxon>Pseudomonadati</taxon>
        <taxon>Pseudomonadota</taxon>
        <taxon>Alphaproteobacteria</taxon>
        <taxon>Rhodobacterales</taxon>
        <taxon>Paracoccaceae</taxon>
        <taxon>Histidinibacterium</taxon>
    </lineage>
</organism>
<keyword evidence="4" id="KW-0804">Transcription</keyword>
<keyword evidence="3" id="KW-0238">DNA-binding</keyword>
<dbReference type="SUPFAM" id="SSF100950">
    <property type="entry name" value="NagB/RpiA/CoA transferase-like"/>
    <property type="match status" value="1"/>
</dbReference>
<dbReference type="AlphaFoldDB" id="A0A3N2R7M9"/>
<dbReference type="PANTHER" id="PTHR34294:SF1">
    <property type="entry name" value="TRANSCRIPTIONAL REGULATOR LSRR"/>
    <property type="match status" value="1"/>
</dbReference>
<dbReference type="OrthoDB" id="7065657at2"/>
<gene>
    <name evidence="6" type="ORF">EAT49_03980</name>
</gene>
<keyword evidence="2" id="KW-0805">Transcription regulation</keyword>
<dbReference type="Gene3D" id="1.10.10.10">
    <property type="entry name" value="Winged helix-like DNA-binding domain superfamily/Winged helix DNA-binding domain"/>
    <property type="match status" value="1"/>
</dbReference>
<comment type="caution">
    <text evidence="6">The sequence shown here is derived from an EMBL/GenBank/DDBJ whole genome shotgun (WGS) entry which is preliminary data.</text>
</comment>
<proteinExistence type="inferred from homology"/>
<dbReference type="InterPro" id="IPR037171">
    <property type="entry name" value="NagB/RpiA_transferase-like"/>
</dbReference>
<evidence type="ECO:0000256" key="1">
    <source>
        <dbReference type="ARBA" id="ARBA00010466"/>
    </source>
</evidence>
<dbReference type="Proteomes" id="UP000268016">
    <property type="component" value="Unassembled WGS sequence"/>
</dbReference>
<evidence type="ECO:0000313" key="6">
    <source>
        <dbReference type="EMBL" id="ROU03464.1"/>
    </source>
</evidence>
<comment type="similarity">
    <text evidence="1">Belongs to the SorC transcriptional regulatory family.</text>
</comment>
<dbReference type="GO" id="GO:0003677">
    <property type="term" value="F:DNA binding"/>
    <property type="evidence" value="ECO:0007669"/>
    <property type="project" value="UniProtKB-KW"/>
</dbReference>
<dbReference type="GO" id="GO:0030246">
    <property type="term" value="F:carbohydrate binding"/>
    <property type="evidence" value="ECO:0007669"/>
    <property type="project" value="InterPro"/>
</dbReference>
<evidence type="ECO:0000256" key="4">
    <source>
        <dbReference type="ARBA" id="ARBA00023163"/>
    </source>
</evidence>
<dbReference type="InterPro" id="IPR007324">
    <property type="entry name" value="Sugar-bd_dom_put"/>
</dbReference>
<dbReference type="EMBL" id="RDRB01000002">
    <property type="protein sequence ID" value="ROU03464.1"/>
    <property type="molecule type" value="Genomic_DNA"/>
</dbReference>
<accession>A0A3N2R7M9</accession>
<sequence>MAKDRSPDAETSLSLRAAWLHYVGGLRQAEVAKRLGVPSVKAHRLIQKAVAEGAVKVSIEGEIVACIELEEALRRRYGLDVCEVAPDLDEGGLPLRTLGRAGASFLRRLLELGEVTTIGISHGRTLAAMVQAMPNLSMPDRRFVSLMGGLTRSYAANPHDVMYMLAVKTGASSYVLPVPFFANSIEDRKVLLAQRGVSEVLEIARSAPVKVVGVGSAGSSAQLVVSGLIRPGEIEEISKSGGVGEMLGHFFDREGALVDTPLTARTVTVPLEKGRGDRIIAIAGGEEKVGPLQAILRSGHLSGLITDERTAQQLLAR</sequence>
<keyword evidence="7" id="KW-1185">Reference proteome</keyword>
<dbReference type="Pfam" id="PF04198">
    <property type="entry name" value="Sugar-bind"/>
    <property type="match status" value="1"/>
</dbReference>
<protein>
    <submittedName>
        <fullName evidence="6">Sugar-binding transcriptional regulator</fullName>
    </submittedName>
</protein>
<feature type="domain" description="Sugar-binding" evidence="5">
    <location>
        <begin position="63"/>
        <end position="316"/>
    </location>
</feature>
<dbReference type="Gene3D" id="3.40.50.1360">
    <property type="match status" value="1"/>
</dbReference>
<dbReference type="InterPro" id="IPR036388">
    <property type="entry name" value="WH-like_DNA-bd_sf"/>
</dbReference>
<name>A0A3N2R7M9_9RHOB</name>